<dbReference type="AlphaFoldDB" id="A0A8J7W547"/>
<proteinExistence type="inferred from homology"/>
<feature type="binding site" evidence="1">
    <location>
        <position position="349"/>
    </location>
    <ligand>
        <name>a divalent metal cation</name>
        <dbReference type="ChEBI" id="CHEBI:60240"/>
    </ligand>
</feature>
<feature type="binding site" evidence="1">
    <location>
        <position position="167"/>
    </location>
    <ligand>
        <name>a divalent metal cation</name>
        <dbReference type="ChEBI" id="CHEBI:60240"/>
    </ligand>
</feature>
<sequence>MMLPLYKEAICSIFSVTPDQIKEYSASLTEVQGDQLQMCKVKGIKKILAAGSGPLFSQLVGEPLSASLKLCPLTHENRLVLNKHLPYTVPSAFGKQTATFGVGDRLGLASPGHIRCLQKSNAKPILAQQSKRELDLTGRNYEQVLDDVCFAVFQEGYRGGFGADGDHLKQLDDIQDALSCGYTMITLDCSEKIGRGIEQLSKDEKLHLYEELPLEYRNRLENTYLNHVFSISSEQFSYRIEDLAECVLIYHKAIEFVGEVYHQYLMKADHAVDFELSIDETESVTTALGHLFVAMELIEQKVDITSLAPRFVGEFQKGIDYIGNSSELEVQLKQHAAIADYFGYKLSIHSGSDKFSVFPMIGKHTKGRLHIKTSGTNWLEALGTIAECNPALYRKIHSIALQHFEEAKSFYHVTADLNLVMPLDEVKDEDLIRYLHNDHSRQLVHITYGYVLRDNDLKSELYQTLKVQEEQYYQRLITHIGRHLTLIGLSDKNA</sequence>
<keyword evidence="1" id="KW-0479">Metal-binding</keyword>
<evidence type="ECO:0000313" key="3">
    <source>
        <dbReference type="Proteomes" id="UP000675664"/>
    </source>
</evidence>
<comment type="function">
    <text evidence="1">Catalyzes the epimerization of D-tagaturonate (D-TagA) to D-fructuronate (D-FruA).</text>
</comment>
<comment type="cofactor">
    <cofactor evidence="1">
        <name>a divalent metal cation</name>
        <dbReference type="ChEBI" id="CHEBI:60240"/>
    </cofactor>
</comment>
<reference evidence="2" key="2">
    <citation type="submission" date="2021-04" db="EMBL/GenBank/DDBJ databases">
        <authorList>
            <person name="Liu J."/>
        </authorList>
    </citation>
    <scope>NUCLEOTIDE SEQUENCE</scope>
    <source>
        <strain evidence="2">BAD-6</strain>
    </source>
</reference>
<comment type="catalytic activity">
    <reaction evidence="1">
        <text>keto-D-tagaturonate = keto-D-fructuronate</text>
        <dbReference type="Rhea" id="RHEA:51656"/>
        <dbReference type="ChEBI" id="CHEBI:17886"/>
        <dbReference type="ChEBI" id="CHEBI:59881"/>
        <dbReference type="EC" id="5.1.2.7"/>
    </reaction>
</comment>
<gene>
    <name evidence="1" type="primary">uxaE</name>
    <name evidence="2" type="ORF">KCX82_21535</name>
</gene>
<dbReference type="RefSeq" id="WP_227020573.1">
    <property type="nucleotide sequence ID" value="NZ_JAGSND010000029.1"/>
</dbReference>
<dbReference type="HAMAP" id="MF_02243">
    <property type="entry name" value="UxaE"/>
    <property type="match status" value="1"/>
</dbReference>
<dbReference type="Proteomes" id="UP000675664">
    <property type="component" value="Unassembled WGS sequence"/>
</dbReference>
<comment type="similarity">
    <text evidence="1">Belongs to the UxaE family.</text>
</comment>
<keyword evidence="1" id="KW-0413">Isomerase</keyword>
<dbReference type="Pfam" id="PF16257">
    <property type="entry name" value="UxaE"/>
    <property type="match status" value="1"/>
</dbReference>
<dbReference type="GO" id="GO:0016856">
    <property type="term" value="F:racemase and epimerase activity, acting on hydroxy acids and derivatives"/>
    <property type="evidence" value="ECO:0007669"/>
    <property type="project" value="UniProtKB-UniRule"/>
</dbReference>
<evidence type="ECO:0000313" key="2">
    <source>
        <dbReference type="EMBL" id="MBR0600456.1"/>
    </source>
</evidence>
<name>A0A8J7W547_9FIRM</name>
<dbReference type="InterPro" id="IPR032586">
    <property type="entry name" value="UxaE"/>
</dbReference>
<feature type="active site" description="Proton donor" evidence="1">
    <location>
        <position position="275"/>
    </location>
</feature>
<reference evidence="2" key="1">
    <citation type="submission" date="2021-04" db="EMBL/GenBank/DDBJ databases">
        <title>Sinoanaerobacter chloroacetimidivorans sp. nov., an obligate anaerobic bacterium isolated from anaerobic sludge.</title>
        <authorList>
            <person name="Bao Y."/>
        </authorList>
    </citation>
    <scope>NUCLEOTIDE SEQUENCE</scope>
    <source>
        <strain evidence="2">BAD-6</strain>
    </source>
</reference>
<protein>
    <recommendedName>
        <fullName evidence="1">Tagaturonate/fructuronate epimerase</fullName>
        <shortName evidence="1">D-TagA/D-FruA epimerase</shortName>
        <ecNumber evidence="1">5.1.2.7</ecNumber>
    </recommendedName>
</protein>
<comment type="caution">
    <text evidence="2">The sequence shown here is derived from an EMBL/GenBank/DDBJ whole genome shotgun (WGS) entry which is preliminary data.</text>
</comment>
<organism evidence="2 3">
    <name type="scientific">Sinanaerobacter chloroacetimidivorans</name>
    <dbReference type="NCBI Taxonomy" id="2818044"/>
    <lineage>
        <taxon>Bacteria</taxon>
        <taxon>Bacillati</taxon>
        <taxon>Bacillota</taxon>
        <taxon>Clostridia</taxon>
        <taxon>Peptostreptococcales</taxon>
        <taxon>Anaerovoracaceae</taxon>
        <taxon>Sinanaerobacter</taxon>
    </lineage>
</organism>
<dbReference type="GO" id="GO:0046872">
    <property type="term" value="F:metal ion binding"/>
    <property type="evidence" value="ECO:0007669"/>
    <property type="project" value="UniProtKB-UniRule"/>
</dbReference>
<feature type="binding site" evidence="1">
    <location>
        <position position="317"/>
    </location>
    <ligand>
        <name>a divalent metal cation</name>
        <dbReference type="ChEBI" id="CHEBI:60240"/>
    </ligand>
</feature>
<dbReference type="EC" id="5.1.2.7" evidence="1"/>
<evidence type="ECO:0000256" key="1">
    <source>
        <dbReference type="HAMAP-Rule" id="MF_02243"/>
    </source>
</evidence>
<dbReference type="EMBL" id="JAGSND010000029">
    <property type="protein sequence ID" value="MBR0600456.1"/>
    <property type="molecule type" value="Genomic_DNA"/>
</dbReference>
<feature type="active site" description="Proton acceptor" evidence="1">
    <location>
        <position position="166"/>
    </location>
</feature>
<keyword evidence="3" id="KW-1185">Reference proteome</keyword>
<accession>A0A8J7W547</accession>